<evidence type="ECO:0000313" key="2">
    <source>
        <dbReference type="EMBL" id="MDY7227798.1"/>
    </source>
</evidence>
<evidence type="ECO:0000256" key="1">
    <source>
        <dbReference type="SAM" id="SignalP"/>
    </source>
</evidence>
<feature type="chain" id="PRO_5047141096" description="Lipoprotein" evidence="1">
    <location>
        <begin position="24"/>
        <end position="441"/>
    </location>
</feature>
<organism evidence="2 3">
    <name type="scientific">Hyalangium rubrum</name>
    <dbReference type="NCBI Taxonomy" id="3103134"/>
    <lineage>
        <taxon>Bacteria</taxon>
        <taxon>Pseudomonadati</taxon>
        <taxon>Myxococcota</taxon>
        <taxon>Myxococcia</taxon>
        <taxon>Myxococcales</taxon>
        <taxon>Cystobacterineae</taxon>
        <taxon>Archangiaceae</taxon>
        <taxon>Hyalangium</taxon>
    </lineage>
</organism>
<reference evidence="2 3" key="1">
    <citation type="submission" date="2023-12" db="EMBL/GenBank/DDBJ databases">
        <title>the genome sequence of Hyalangium sp. s54d21.</title>
        <authorList>
            <person name="Zhang X."/>
        </authorList>
    </citation>
    <scope>NUCLEOTIDE SEQUENCE [LARGE SCALE GENOMIC DNA]</scope>
    <source>
        <strain evidence="3">s54d21</strain>
    </source>
</reference>
<feature type="signal peptide" evidence="1">
    <location>
        <begin position="1"/>
        <end position="23"/>
    </location>
</feature>
<dbReference type="EMBL" id="JAXIVS010000004">
    <property type="protein sequence ID" value="MDY7227798.1"/>
    <property type="molecule type" value="Genomic_DNA"/>
</dbReference>
<dbReference type="PROSITE" id="PS51257">
    <property type="entry name" value="PROKAR_LIPOPROTEIN"/>
    <property type="match status" value="1"/>
</dbReference>
<evidence type="ECO:0000313" key="3">
    <source>
        <dbReference type="Proteomes" id="UP001291309"/>
    </source>
</evidence>
<name>A0ABU5H2V2_9BACT</name>
<keyword evidence="3" id="KW-1185">Reference proteome</keyword>
<gene>
    <name evidence="2" type="ORF">SYV04_15390</name>
</gene>
<dbReference type="RefSeq" id="WP_321546509.1">
    <property type="nucleotide sequence ID" value="NZ_JAXIVS010000004.1"/>
</dbReference>
<proteinExistence type="predicted"/>
<dbReference type="InterPro" id="IPR017868">
    <property type="entry name" value="Filamin/ABP280_repeat-like"/>
</dbReference>
<comment type="caution">
    <text evidence="2">The sequence shown here is derived from an EMBL/GenBank/DDBJ whole genome shotgun (WGS) entry which is preliminary data.</text>
</comment>
<accession>A0ABU5H2V2</accession>
<dbReference type="Proteomes" id="UP001291309">
    <property type="component" value="Unassembled WGS sequence"/>
</dbReference>
<protein>
    <recommendedName>
        <fullName evidence="4">Lipoprotein</fullName>
    </recommendedName>
</protein>
<evidence type="ECO:0008006" key="4">
    <source>
        <dbReference type="Google" id="ProtNLM"/>
    </source>
</evidence>
<keyword evidence="1" id="KW-0732">Signal</keyword>
<dbReference type="PROSITE" id="PS50194">
    <property type="entry name" value="FILAMIN_REPEAT"/>
    <property type="match status" value="1"/>
</dbReference>
<sequence length="441" mass="47787">MTPLRFCLLPVALLGLSGCPSNNSCFIGLPPTVTNQPGLVLVDEPAHLRLPPALQPTCEGELDDGPTRLSVEVSDPNNQPVESQASLGRPATGLASIQFTPLEPGRHHLFVAFEPVGGIHQFEVYAVRNRSTEAPAHTLSKQCNSLERTDRGAWVCDTDIIRDGVVEQRMANSRLLVAGDVVWRVDFAQIQRYVDTGTELRLTASLQHTLGSAEFLLGTANELVLLYFNALQRVTFDGTALVSTGSTSLTPSPGPVTSPGPRGALLRRGDWLGLLTRASTDPTTGVPLNLVCPYQLIAGHFVRNVDPCETFTTTLVGLETGGVWTADPRTFSDTEFTNLRYLEWTETGLVEQAFLPLGSNLALNAPPLSNRLSAVPSLLSRNSAFGTPSLTAVPVYSPERHAIFLEYLGEEFEEPFASPRLIWELNGTGTVLDIRIRPTTP</sequence>